<evidence type="ECO:0000313" key="4">
    <source>
        <dbReference type="Proteomes" id="UP000289738"/>
    </source>
</evidence>
<dbReference type="AlphaFoldDB" id="A0A444Y0J5"/>
<evidence type="ECO:0000256" key="2">
    <source>
        <dbReference type="SAM" id="MobiDB-lite"/>
    </source>
</evidence>
<organism evidence="3 4">
    <name type="scientific">Arachis hypogaea</name>
    <name type="common">Peanut</name>
    <dbReference type="NCBI Taxonomy" id="3818"/>
    <lineage>
        <taxon>Eukaryota</taxon>
        <taxon>Viridiplantae</taxon>
        <taxon>Streptophyta</taxon>
        <taxon>Embryophyta</taxon>
        <taxon>Tracheophyta</taxon>
        <taxon>Spermatophyta</taxon>
        <taxon>Magnoliopsida</taxon>
        <taxon>eudicotyledons</taxon>
        <taxon>Gunneridae</taxon>
        <taxon>Pentapetalae</taxon>
        <taxon>rosids</taxon>
        <taxon>fabids</taxon>
        <taxon>Fabales</taxon>
        <taxon>Fabaceae</taxon>
        <taxon>Papilionoideae</taxon>
        <taxon>50 kb inversion clade</taxon>
        <taxon>dalbergioids sensu lato</taxon>
        <taxon>Dalbergieae</taxon>
        <taxon>Pterocarpus clade</taxon>
        <taxon>Arachis</taxon>
    </lineage>
</organism>
<comment type="caution">
    <text evidence="3">The sequence shown here is derived from an EMBL/GenBank/DDBJ whole genome shotgun (WGS) entry which is preliminary data.</text>
</comment>
<name>A0A444Y0J5_ARAHY</name>
<feature type="region of interest" description="Disordered" evidence="2">
    <location>
        <begin position="263"/>
        <end position="303"/>
    </location>
</feature>
<evidence type="ECO:0000313" key="3">
    <source>
        <dbReference type="EMBL" id="RYQ95439.1"/>
    </source>
</evidence>
<evidence type="ECO:0000256" key="1">
    <source>
        <dbReference type="SAM" id="Coils"/>
    </source>
</evidence>
<gene>
    <name evidence="3" type="ORF">Ahy_B08g090727</name>
</gene>
<keyword evidence="1" id="KW-0175">Coiled coil</keyword>
<keyword evidence="4" id="KW-1185">Reference proteome</keyword>
<feature type="compositionally biased region" description="Polar residues" evidence="2">
    <location>
        <begin position="274"/>
        <end position="284"/>
    </location>
</feature>
<protein>
    <submittedName>
        <fullName evidence="3">Uncharacterized protein</fullName>
    </submittedName>
</protein>
<feature type="coiled-coil region" evidence="1">
    <location>
        <begin position="167"/>
        <end position="198"/>
    </location>
</feature>
<proteinExistence type="predicted"/>
<dbReference type="Proteomes" id="UP000289738">
    <property type="component" value="Chromosome B08"/>
</dbReference>
<sequence>MANKKDKALRSSISMRNIIYEQEEQIGLGPATKRKRGPTKCLKTHGLSYEDRMPIRLNKHGQPIGYNRAKLSSHLGNLAMKNPNRGEPSRVNMFFLTHKPRDGKPMSEGTRIIFSDLKDAIVLHPEKLKSTNQDDILSQVLGKDQPDRVCTNGRSVVASDLWGPRSQVEMERLIEEVKENAQAEIQNIQQKMQEEMEIKLQERVEAMKSQMLCGFNVFLNQLQKNLPAVEISNLSFMSTTINTKKVEATATINHEVFAAEKEVSSKSKSDSENILESSTITEGVSKSHAKSLPQTKEKNVILSPRKKQTLYSSLTQEVLDLKLEKMKHG</sequence>
<dbReference type="EMBL" id="SDMP01000018">
    <property type="protein sequence ID" value="RYQ95439.1"/>
    <property type="molecule type" value="Genomic_DNA"/>
</dbReference>
<reference evidence="3 4" key="1">
    <citation type="submission" date="2019-01" db="EMBL/GenBank/DDBJ databases">
        <title>Sequencing of cultivated peanut Arachis hypogaea provides insights into genome evolution and oil improvement.</title>
        <authorList>
            <person name="Chen X."/>
        </authorList>
    </citation>
    <scope>NUCLEOTIDE SEQUENCE [LARGE SCALE GENOMIC DNA]</scope>
    <source>
        <strain evidence="4">cv. Fuhuasheng</strain>
        <tissue evidence="3">Leaves</tissue>
    </source>
</reference>
<accession>A0A444Y0J5</accession>